<name>A0ACD0NXG4_9BASI</name>
<proteinExistence type="predicted"/>
<evidence type="ECO:0000313" key="2">
    <source>
        <dbReference type="Proteomes" id="UP000245626"/>
    </source>
</evidence>
<evidence type="ECO:0000313" key="1">
    <source>
        <dbReference type="EMBL" id="PWN50430.1"/>
    </source>
</evidence>
<dbReference type="Proteomes" id="UP000245626">
    <property type="component" value="Unassembled WGS sequence"/>
</dbReference>
<organism evidence="1 2">
    <name type="scientific">Violaceomyces palustris</name>
    <dbReference type="NCBI Taxonomy" id="1673888"/>
    <lineage>
        <taxon>Eukaryota</taxon>
        <taxon>Fungi</taxon>
        <taxon>Dikarya</taxon>
        <taxon>Basidiomycota</taxon>
        <taxon>Ustilaginomycotina</taxon>
        <taxon>Ustilaginomycetes</taxon>
        <taxon>Violaceomycetales</taxon>
        <taxon>Violaceomycetaceae</taxon>
        <taxon>Violaceomyces</taxon>
    </lineage>
</organism>
<accession>A0ACD0NXG4</accession>
<dbReference type="EMBL" id="KZ819933">
    <property type="protein sequence ID" value="PWN50430.1"/>
    <property type="molecule type" value="Genomic_DNA"/>
</dbReference>
<gene>
    <name evidence="1" type="ORF">IE53DRAFT_368925</name>
</gene>
<keyword evidence="1" id="KW-0808">Transferase</keyword>
<keyword evidence="1" id="KW-0489">Methyltransferase</keyword>
<reference evidence="1 2" key="1">
    <citation type="journal article" date="2018" name="Mol. Biol. Evol.">
        <title>Broad Genomic Sampling Reveals a Smut Pathogenic Ancestry of the Fungal Clade Ustilaginomycotina.</title>
        <authorList>
            <person name="Kijpornyongpan T."/>
            <person name="Mondo S.J."/>
            <person name="Barry K."/>
            <person name="Sandor L."/>
            <person name="Lee J."/>
            <person name="Lipzen A."/>
            <person name="Pangilinan J."/>
            <person name="LaButti K."/>
            <person name="Hainaut M."/>
            <person name="Henrissat B."/>
            <person name="Grigoriev I.V."/>
            <person name="Spatafora J.W."/>
            <person name="Aime M.C."/>
        </authorList>
    </citation>
    <scope>NUCLEOTIDE SEQUENCE [LARGE SCALE GENOMIC DNA]</scope>
    <source>
        <strain evidence="1 2">SA 807</strain>
    </source>
</reference>
<keyword evidence="2" id="KW-1185">Reference proteome</keyword>
<sequence length="495" mass="55312">MAKKRKRSSGVFHPYADYDAPPQTEPVMISISSSDSPTQVGKLELGLKRGERSKLRSTSANSQLDRLRKVALTRQNQFPKHLLKYWFSRYRLFSLFDQGILLDAQSWYSVTPEAIAARIAKRCSCDTVLDAFCGAGGNAIQLALTCRRVIAIDIDPDKILLARNNARVYGVEANIEFICGDFVEFAKAHARVKELANGVRPRPGVIEQMMEDEKLWRGAHKAKVDVVFLSPPWGGVSYSDPSTLTPSSLDSNTVGHHQERSPLPRKQARTEKSSEWKQIEGGRRDPSTPDPIALEKAEVSQAVLDRSLTTSPRDEEEDKEEDGEEEDKEEEEEVKEEGEEEEDKDEGKGGSNEDWDESKIETPPRGASEIVGTGSLPPLTPKQARRNPKYADLYPLSHLQPLHGSALFQLASSFTHNIGYYLPRNVDLDEVSQLGLDITTSSSFSSVGEKAEEIGRIDVEEQYLDRGLKALMCYFGNLASDWDSEKDDWYAKSKG</sequence>
<protein>
    <submittedName>
        <fullName evidence="1">S-adenosyl-L-methionine-dependent methyltransferase</fullName>
    </submittedName>
</protein>